<dbReference type="EMBL" id="EQ973775">
    <property type="protein sequence ID" value="EEF50476.1"/>
    <property type="molecule type" value="Genomic_DNA"/>
</dbReference>
<evidence type="ECO:0000313" key="2">
    <source>
        <dbReference type="EMBL" id="EEF50476.1"/>
    </source>
</evidence>
<organism evidence="2 3">
    <name type="scientific">Ricinus communis</name>
    <name type="common">Castor bean</name>
    <dbReference type="NCBI Taxonomy" id="3988"/>
    <lineage>
        <taxon>Eukaryota</taxon>
        <taxon>Viridiplantae</taxon>
        <taxon>Streptophyta</taxon>
        <taxon>Embryophyta</taxon>
        <taxon>Tracheophyta</taxon>
        <taxon>Spermatophyta</taxon>
        <taxon>Magnoliopsida</taxon>
        <taxon>eudicotyledons</taxon>
        <taxon>Gunneridae</taxon>
        <taxon>Pentapetalae</taxon>
        <taxon>rosids</taxon>
        <taxon>fabids</taxon>
        <taxon>Malpighiales</taxon>
        <taxon>Euphorbiaceae</taxon>
        <taxon>Acalyphoideae</taxon>
        <taxon>Acalypheae</taxon>
        <taxon>Ricinus</taxon>
    </lineage>
</organism>
<feature type="domain" description="C2" evidence="1">
    <location>
        <begin position="1"/>
        <end position="108"/>
    </location>
</feature>
<gene>
    <name evidence="2" type="ORF">RCOM_1614400</name>
</gene>
<sequence length="196" mass="21134">MGSTGTFRSLEIDVLSAEKLRLDGKSVKKDTFVVVRVDPVNYKSTKADHQGGSNPSWNEKLEIDMSMHAHFITLEVQCKVGSGNRVIGIASIPVSDFMGGYAPENYLHFLSYRLRDLRGEKNGIINVSVKVKGAAHIVIPAGRKDLPAGYTSSPSSSGFGLSQPTWGVPARQNNFYDGGVVTGVPVPVPVWCASRA</sequence>
<dbReference type="InParanoid" id="B9RDL8"/>
<protein>
    <recommendedName>
        <fullName evidence="1">C2 domain-containing protein</fullName>
    </recommendedName>
</protein>
<dbReference type="STRING" id="3988.B9RDL8"/>
<reference evidence="3" key="1">
    <citation type="journal article" date="2010" name="Nat. Biotechnol.">
        <title>Draft genome sequence of the oilseed species Ricinus communis.</title>
        <authorList>
            <person name="Chan A.P."/>
            <person name="Crabtree J."/>
            <person name="Zhao Q."/>
            <person name="Lorenzi H."/>
            <person name="Orvis J."/>
            <person name="Puiu D."/>
            <person name="Melake-Berhan A."/>
            <person name="Jones K.M."/>
            <person name="Redman J."/>
            <person name="Chen G."/>
            <person name="Cahoon E.B."/>
            <person name="Gedil M."/>
            <person name="Stanke M."/>
            <person name="Haas B.J."/>
            <person name="Wortman J.R."/>
            <person name="Fraser-Liggett C.M."/>
            <person name="Ravel J."/>
            <person name="Rabinowicz P.D."/>
        </authorList>
    </citation>
    <scope>NUCLEOTIDE SEQUENCE [LARGE SCALE GENOMIC DNA]</scope>
    <source>
        <strain evidence="3">cv. Hale</strain>
    </source>
</reference>
<keyword evidence="3" id="KW-1185">Reference proteome</keyword>
<evidence type="ECO:0000259" key="1">
    <source>
        <dbReference type="PROSITE" id="PS50004"/>
    </source>
</evidence>
<dbReference type="CDD" id="cd04051">
    <property type="entry name" value="C2_SRC2_like"/>
    <property type="match status" value="1"/>
</dbReference>
<dbReference type="SUPFAM" id="SSF49562">
    <property type="entry name" value="C2 domain (Calcium/lipid-binding domain, CaLB)"/>
    <property type="match status" value="1"/>
</dbReference>
<dbReference type="OrthoDB" id="884464at2759"/>
<dbReference type="SMART" id="SM00239">
    <property type="entry name" value="C2"/>
    <property type="match status" value="1"/>
</dbReference>
<evidence type="ECO:0000313" key="3">
    <source>
        <dbReference type="Proteomes" id="UP000008311"/>
    </source>
</evidence>
<dbReference type="InterPro" id="IPR044750">
    <property type="entry name" value="C2_SRC2/BAP"/>
</dbReference>
<dbReference type="PROSITE" id="PS50004">
    <property type="entry name" value="C2"/>
    <property type="match status" value="1"/>
</dbReference>
<accession>B9RDL8</accession>
<dbReference type="InterPro" id="IPR000008">
    <property type="entry name" value="C2_dom"/>
</dbReference>
<dbReference type="KEGG" id="rcu:8258525"/>
<dbReference type="Proteomes" id="UP000008311">
    <property type="component" value="Unassembled WGS sequence"/>
</dbReference>
<dbReference type="InterPro" id="IPR035892">
    <property type="entry name" value="C2_domain_sf"/>
</dbReference>
<dbReference type="GO" id="GO:0006952">
    <property type="term" value="P:defense response"/>
    <property type="evidence" value="ECO:0007669"/>
    <property type="project" value="InterPro"/>
</dbReference>
<dbReference type="AlphaFoldDB" id="B9RDL8"/>
<proteinExistence type="predicted"/>
<dbReference type="PANTHER" id="PTHR32246:SF17">
    <property type="entry name" value="BON1-ASSOCIATED PROTEIN 2"/>
    <property type="match status" value="1"/>
</dbReference>
<name>B9RDL8_RICCO</name>
<dbReference type="eggNOG" id="ENOG502S1PY">
    <property type="taxonomic scope" value="Eukaryota"/>
</dbReference>
<dbReference type="Gene3D" id="2.60.40.150">
    <property type="entry name" value="C2 domain"/>
    <property type="match status" value="1"/>
</dbReference>
<dbReference type="Pfam" id="PF00168">
    <property type="entry name" value="C2"/>
    <property type="match status" value="1"/>
</dbReference>
<dbReference type="PANTHER" id="PTHR32246">
    <property type="entry name" value="INGRESSION PROTEIN FIC1"/>
    <property type="match status" value="1"/>
</dbReference>
<dbReference type="FunCoup" id="B9RDL8">
    <property type="interactions" value="162"/>
</dbReference>